<organism evidence="2 3">
    <name type="scientific">Mucor saturninus</name>
    <dbReference type="NCBI Taxonomy" id="64648"/>
    <lineage>
        <taxon>Eukaryota</taxon>
        <taxon>Fungi</taxon>
        <taxon>Fungi incertae sedis</taxon>
        <taxon>Mucoromycota</taxon>
        <taxon>Mucoromycotina</taxon>
        <taxon>Mucoromycetes</taxon>
        <taxon>Mucorales</taxon>
        <taxon>Mucorineae</taxon>
        <taxon>Mucoraceae</taxon>
        <taxon>Mucor</taxon>
    </lineage>
</organism>
<reference evidence="2" key="1">
    <citation type="submission" date="2020-12" db="EMBL/GenBank/DDBJ databases">
        <title>Metabolic potential, ecology and presence of endohyphal bacteria is reflected in genomic diversity of Mucoromycotina.</title>
        <authorList>
            <person name="Muszewska A."/>
            <person name="Okrasinska A."/>
            <person name="Steczkiewicz K."/>
            <person name="Drgas O."/>
            <person name="Orlowska M."/>
            <person name="Perlinska-Lenart U."/>
            <person name="Aleksandrzak-Piekarczyk T."/>
            <person name="Szatraj K."/>
            <person name="Zielenkiewicz U."/>
            <person name="Pilsyk S."/>
            <person name="Malc E."/>
            <person name="Mieczkowski P."/>
            <person name="Kruszewska J.S."/>
            <person name="Biernat P."/>
            <person name="Pawlowska J."/>
        </authorList>
    </citation>
    <scope>NUCLEOTIDE SEQUENCE</scope>
    <source>
        <strain evidence="2">WA0000017839</strain>
    </source>
</reference>
<keyword evidence="3" id="KW-1185">Reference proteome</keyword>
<accession>A0A8H7R8W2</accession>
<dbReference type="OrthoDB" id="2289000at2759"/>
<keyword evidence="1" id="KW-0732">Signal</keyword>
<dbReference type="AlphaFoldDB" id="A0A8H7R8W2"/>
<evidence type="ECO:0000256" key="1">
    <source>
        <dbReference type="SAM" id="SignalP"/>
    </source>
</evidence>
<evidence type="ECO:0000313" key="2">
    <source>
        <dbReference type="EMBL" id="KAG2205393.1"/>
    </source>
</evidence>
<dbReference type="EMBL" id="JAEPRD010000037">
    <property type="protein sequence ID" value="KAG2205393.1"/>
    <property type="molecule type" value="Genomic_DNA"/>
</dbReference>
<name>A0A8H7R8W2_9FUNG</name>
<dbReference type="Proteomes" id="UP000603453">
    <property type="component" value="Unassembled WGS sequence"/>
</dbReference>
<proteinExistence type="predicted"/>
<feature type="signal peptide" evidence="1">
    <location>
        <begin position="1"/>
        <end position="23"/>
    </location>
</feature>
<sequence>MHYKRILAVSAMVSIMVSQVAWARCVCDPADTLCLNNCVNSARDCIDNCSGKSGDSCYTGCINVHWPGATFEDLDNEKTGITITTKKPTPTPSIHKPSTPTTTAAHNSITAAVTATGAHAIVATTAGLPPVDEILPYLISFFGGMIPTELGALASQLSTLPLTGLSGLPSAAISSLLTNGLSALPTGTSMAPSVQTTGVSTPPLTNFPINTLGPSLMTTHTTVTSLVTMTPNATDGSDNISSHGSKSLVDPWMLSVACILLLTSHLFILV</sequence>
<comment type="caution">
    <text evidence="2">The sequence shown here is derived from an EMBL/GenBank/DDBJ whole genome shotgun (WGS) entry which is preliminary data.</text>
</comment>
<protein>
    <submittedName>
        <fullName evidence="2">Uncharacterized protein</fullName>
    </submittedName>
</protein>
<evidence type="ECO:0000313" key="3">
    <source>
        <dbReference type="Proteomes" id="UP000603453"/>
    </source>
</evidence>
<gene>
    <name evidence="2" type="ORF">INT47_007178</name>
</gene>
<feature type="chain" id="PRO_5034568325" evidence="1">
    <location>
        <begin position="24"/>
        <end position="270"/>
    </location>
</feature>